<dbReference type="RefSeq" id="WP_083569612.1">
    <property type="nucleotide sequence ID" value="NZ_FOKU01000013.1"/>
</dbReference>
<dbReference type="InterPro" id="IPR016181">
    <property type="entry name" value="Acyl_CoA_acyltransferase"/>
</dbReference>
<dbReference type="EMBL" id="FOKU01000013">
    <property type="protein sequence ID" value="SFC56089.1"/>
    <property type="molecule type" value="Genomic_DNA"/>
</dbReference>
<dbReference type="PROSITE" id="PS51186">
    <property type="entry name" value="GNAT"/>
    <property type="match status" value="1"/>
</dbReference>
<dbReference type="AlphaFoldDB" id="A0A1M6UHU5"/>
<dbReference type="InterPro" id="IPR000182">
    <property type="entry name" value="GNAT_dom"/>
</dbReference>
<dbReference type="Proteomes" id="UP000198940">
    <property type="component" value="Unassembled WGS sequence"/>
</dbReference>
<dbReference type="Gene3D" id="3.40.630.30">
    <property type="match status" value="1"/>
</dbReference>
<proteinExistence type="predicted"/>
<comment type="caution">
    <text evidence="3">The sequence shown here is derived from an EMBL/GenBank/DDBJ whole genome shotgun (WGS) entry which is preliminary data.</text>
</comment>
<dbReference type="SUPFAM" id="SSF55729">
    <property type="entry name" value="Acyl-CoA N-acyltransferases (Nat)"/>
    <property type="match status" value="1"/>
</dbReference>
<evidence type="ECO:0000313" key="4">
    <source>
        <dbReference type="Proteomes" id="UP000184031"/>
    </source>
</evidence>
<sequence length="165" mass="19627">MNFKGMEFTETKILNKRQKRDIIFLWNQEYPKKLQLPTLIDFESYLQGLGDKNHIILTDETNTVRGWLMYFIRDGERWFAMLIHASQQGKGLGSKFLNLAKRRNKELNGWVIDNDKETKENGHNYKSPIGFYQKNGFEILDEIKLEKKEIKGIKVRWKKDGTIER</sequence>
<protein>
    <submittedName>
        <fullName evidence="3">Acetyltransferase (GNAT) domain-containing protein</fullName>
    </submittedName>
</protein>
<dbReference type="Pfam" id="PF13508">
    <property type="entry name" value="Acetyltransf_7"/>
    <property type="match status" value="1"/>
</dbReference>
<name>A0A1M6UHU5_9FLAO</name>
<evidence type="ECO:0000313" key="3">
    <source>
        <dbReference type="EMBL" id="SHK68747.1"/>
    </source>
</evidence>
<dbReference type="OrthoDB" id="1073140at2"/>
<gene>
    <name evidence="2" type="ORF">SAMN04487891_113144</name>
    <name evidence="3" type="ORF">SAMN05216293_1621</name>
</gene>
<dbReference type="EMBL" id="FRAT01000004">
    <property type="protein sequence ID" value="SHK68747.1"/>
    <property type="molecule type" value="Genomic_DNA"/>
</dbReference>
<evidence type="ECO:0000313" key="2">
    <source>
        <dbReference type="EMBL" id="SFC56089.1"/>
    </source>
</evidence>
<keyword evidence="5" id="KW-1185">Reference proteome</keyword>
<organism evidence="3 4">
    <name type="scientific">Flagellimonas taeanensis</name>
    <dbReference type="NCBI Taxonomy" id="1005926"/>
    <lineage>
        <taxon>Bacteria</taxon>
        <taxon>Pseudomonadati</taxon>
        <taxon>Bacteroidota</taxon>
        <taxon>Flavobacteriia</taxon>
        <taxon>Flavobacteriales</taxon>
        <taxon>Flavobacteriaceae</taxon>
        <taxon>Flagellimonas</taxon>
    </lineage>
</organism>
<feature type="domain" description="N-acetyltransferase" evidence="1">
    <location>
        <begin position="9"/>
        <end position="162"/>
    </location>
</feature>
<evidence type="ECO:0000313" key="5">
    <source>
        <dbReference type="Proteomes" id="UP000198940"/>
    </source>
</evidence>
<dbReference type="Proteomes" id="UP000184031">
    <property type="component" value="Unassembled WGS sequence"/>
</dbReference>
<dbReference type="STRING" id="1055723.SAMN05216293_1621"/>
<dbReference type="GO" id="GO:0016747">
    <property type="term" value="F:acyltransferase activity, transferring groups other than amino-acyl groups"/>
    <property type="evidence" value="ECO:0007669"/>
    <property type="project" value="InterPro"/>
</dbReference>
<accession>A0A1M6UHU5</accession>
<reference evidence="3 4" key="1">
    <citation type="submission" date="2016-11" db="EMBL/GenBank/DDBJ databases">
        <authorList>
            <person name="Varghese N."/>
            <person name="Submissions S."/>
        </authorList>
    </citation>
    <scope>NUCLEOTIDE SEQUENCE [LARGE SCALE GENOMIC DNA]</scope>
    <source>
        <strain evidence="3 4">CGMCC 1.12174</strain>
        <strain evidence="2 5">DSM 26351</strain>
    </source>
</reference>
<evidence type="ECO:0000259" key="1">
    <source>
        <dbReference type="PROSITE" id="PS51186"/>
    </source>
</evidence>